<evidence type="ECO:0000313" key="3">
    <source>
        <dbReference type="EMBL" id="KAA6354275.1"/>
    </source>
</evidence>
<dbReference type="GO" id="GO:0005524">
    <property type="term" value="F:ATP binding"/>
    <property type="evidence" value="ECO:0007669"/>
    <property type="project" value="UniProtKB-KW"/>
</dbReference>
<gene>
    <name evidence="3" type="ORF">EZS28_050197</name>
</gene>
<evidence type="ECO:0000256" key="1">
    <source>
        <dbReference type="ARBA" id="ARBA00022741"/>
    </source>
</evidence>
<organism evidence="3 4">
    <name type="scientific">Streblomastix strix</name>
    <dbReference type="NCBI Taxonomy" id="222440"/>
    <lineage>
        <taxon>Eukaryota</taxon>
        <taxon>Metamonada</taxon>
        <taxon>Preaxostyla</taxon>
        <taxon>Oxymonadida</taxon>
        <taxon>Streblomastigidae</taxon>
        <taxon>Streblomastix</taxon>
    </lineage>
</organism>
<proteinExistence type="predicted"/>
<sequence length="80" mass="8686">TQGVVEALAEAQRVCLPGDRVSVTGCTERFTLSRIYSLAELRRLRKRFLGIAHVAASGTATRTELGDMFLAFLSQQGSLS</sequence>
<protein>
    <submittedName>
        <fullName evidence="3">Uncharacterized protein</fullName>
    </submittedName>
</protein>
<evidence type="ECO:0000256" key="2">
    <source>
        <dbReference type="ARBA" id="ARBA00022840"/>
    </source>
</evidence>
<dbReference type="AlphaFoldDB" id="A0A5J4TA05"/>
<dbReference type="EMBL" id="SNRW01036601">
    <property type="protein sequence ID" value="KAA6354275.1"/>
    <property type="molecule type" value="Genomic_DNA"/>
</dbReference>
<dbReference type="Pfam" id="PF08433">
    <property type="entry name" value="KTI12"/>
    <property type="match status" value="1"/>
</dbReference>
<keyword evidence="2" id="KW-0067">ATP-binding</keyword>
<accession>A0A5J4TA05</accession>
<keyword evidence="1" id="KW-0547">Nucleotide-binding</keyword>
<dbReference type="InterPro" id="IPR013641">
    <property type="entry name" value="KTI12/PSTK"/>
</dbReference>
<name>A0A5J4TA05_9EUKA</name>
<feature type="non-terminal residue" evidence="3">
    <location>
        <position position="1"/>
    </location>
</feature>
<evidence type="ECO:0000313" key="4">
    <source>
        <dbReference type="Proteomes" id="UP000324800"/>
    </source>
</evidence>
<reference evidence="3 4" key="1">
    <citation type="submission" date="2019-03" db="EMBL/GenBank/DDBJ databases">
        <title>Single cell metagenomics reveals metabolic interactions within the superorganism composed of flagellate Streblomastix strix and complex community of Bacteroidetes bacteria on its surface.</title>
        <authorList>
            <person name="Treitli S.C."/>
            <person name="Kolisko M."/>
            <person name="Husnik F."/>
            <person name="Keeling P."/>
            <person name="Hampl V."/>
        </authorList>
    </citation>
    <scope>NUCLEOTIDE SEQUENCE [LARGE SCALE GENOMIC DNA]</scope>
    <source>
        <strain evidence="3">ST1C</strain>
    </source>
</reference>
<comment type="caution">
    <text evidence="3">The sequence shown here is derived from an EMBL/GenBank/DDBJ whole genome shotgun (WGS) entry which is preliminary data.</text>
</comment>
<dbReference type="Proteomes" id="UP000324800">
    <property type="component" value="Unassembled WGS sequence"/>
</dbReference>